<reference evidence="8" key="1">
    <citation type="submission" date="2025-05" db="UniProtKB">
        <authorList>
            <consortium name="RefSeq"/>
        </authorList>
    </citation>
    <scope>NUCLEOTIDE SEQUENCE [LARGE SCALE GENOMIC DNA]</scope>
</reference>
<dbReference type="InterPro" id="IPR027443">
    <property type="entry name" value="IPNS-like_sf"/>
</dbReference>
<dbReference type="InterPro" id="IPR044861">
    <property type="entry name" value="IPNS-like_FE2OG_OXY"/>
</dbReference>
<dbReference type="PANTHER" id="PTHR10209">
    <property type="entry name" value="OXIDOREDUCTASE, 2OG-FE II OXYGENASE FAMILY PROTEIN"/>
    <property type="match status" value="1"/>
</dbReference>
<dbReference type="RefSeq" id="XP_030516976.1">
    <property type="nucleotide sequence ID" value="XM_030661116.2"/>
</dbReference>
<protein>
    <submittedName>
        <fullName evidence="9">1-aminocyclopropane-1-carboxylate oxidase homolog 3-like</fullName>
    </submittedName>
</protein>
<dbReference type="AlphaFoldDB" id="A0A8B8N3K2"/>
<dbReference type="FunFam" id="2.60.120.330:FF:000005">
    <property type="entry name" value="1-aminocyclopropane-1-carboxylate oxidase homolog 1"/>
    <property type="match status" value="1"/>
</dbReference>
<comment type="cofactor">
    <cofactor evidence="1">
        <name>Fe cation</name>
        <dbReference type="ChEBI" id="CHEBI:24875"/>
    </cofactor>
</comment>
<dbReference type="OrthoDB" id="288590at2759"/>
<keyword evidence="8" id="KW-1185">Reference proteome</keyword>
<name>A0A8B8N3K2_9MYRT</name>
<dbReference type="SUPFAM" id="SSF51197">
    <property type="entry name" value="Clavaminate synthase-like"/>
    <property type="match status" value="1"/>
</dbReference>
<evidence type="ECO:0000256" key="6">
    <source>
        <dbReference type="RuleBase" id="RU003682"/>
    </source>
</evidence>
<dbReference type="GO" id="GO:0051213">
    <property type="term" value="F:dioxygenase activity"/>
    <property type="evidence" value="ECO:0007669"/>
    <property type="project" value="UniProtKB-ARBA"/>
</dbReference>
<dbReference type="Pfam" id="PF03171">
    <property type="entry name" value="2OG-FeII_Oxy"/>
    <property type="match status" value="1"/>
</dbReference>
<organism evidence="8 9">
    <name type="scientific">Rhodamnia argentea</name>
    <dbReference type="NCBI Taxonomy" id="178133"/>
    <lineage>
        <taxon>Eukaryota</taxon>
        <taxon>Viridiplantae</taxon>
        <taxon>Streptophyta</taxon>
        <taxon>Embryophyta</taxon>
        <taxon>Tracheophyta</taxon>
        <taxon>Spermatophyta</taxon>
        <taxon>Magnoliopsida</taxon>
        <taxon>eudicotyledons</taxon>
        <taxon>Gunneridae</taxon>
        <taxon>Pentapetalae</taxon>
        <taxon>rosids</taxon>
        <taxon>malvids</taxon>
        <taxon>Myrtales</taxon>
        <taxon>Myrtaceae</taxon>
        <taxon>Myrtoideae</taxon>
        <taxon>Myrteae</taxon>
        <taxon>Australasian group</taxon>
        <taxon>Rhodamnia</taxon>
    </lineage>
</organism>
<sequence length="395" mass="44561">MKTFPTLPREAALTLSRKKREMATEMTLTSDGRYDRKTELKSFDDSKAGVKGLADANLTQIPRIFVQHHLKHELHRASESPESSPSIPVIDFEGVGRSQSPGEQKRTVDLVREACETWGFFQAVNHGVPAALMEEMVEGVRRFHEQDLEAKREWYSRDYGARKVLYNSNFDLYGAPAANWRDSLTCVLAPHGPDPQELPTVCRDVIMEYKGRILELADTVFKLLSEALGLSHNYLKTIHCGEGLFFVGHYYPVCPEPDLTFGHSDHTDSSFIIILLQDQIGGLQVRHQNQWIDVAPIPGALVINIGDMMQLISNDKFMSVSHRVLAKSIGPRISVACFVRQHLPPENTLRLYGPIKELLSEENPPIYQEITVKDLVTHFYAKGLDGISALEHFKL</sequence>
<dbReference type="Pfam" id="PF14226">
    <property type="entry name" value="DIOX_N"/>
    <property type="match status" value="1"/>
</dbReference>
<reference evidence="9" key="2">
    <citation type="submission" date="2025-08" db="UniProtKB">
        <authorList>
            <consortium name="RefSeq"/>
        </authorList>
    </citation>
    <scope>IDENTIFICATION</scope>
    <source>
        <tissue evidence="9">Leaf</tissue>
    </source>
</reference>
<evidence type="ECO:0000313" key="8">
    <source>
        <dbReference type="Proteomes" id="UP000827889"/>
    </source>
</evidence>
<dbReference type="GO" id="GO:0046872">
    <property type="term" value="F:metal ion binding"/>
    <property type="evidence" value="ECO:0007669"/>
    <property type="project" value="UniProtKB-KW"/>
</dbReference>
<dbReference type="KEGG" id="rarg:115730496"/>
<evidence type="ECO:0000256" key="1">
    <source>
        <dbReference type="ARBA" id="ARBA00001962"/>
    </source>
</evidence>
<dbReference type="PROSITE" id="PS51471">
    <property type="entry name" value="FE2OG_OXY"/>
    <property type="match status" value="1"/>
</dbReference>
<dbReference type="InterPro" id="IPR026992">
    <property type="entry name" value="DIOX_N"/>
</dbReference>
<dbReference type="GeneID" id="115730496"/>
<evidence type="ECO:0000313" key="9">
    <source>
        <dbReference type="RefSeq" id="XP_030516976.1"/>
    </source>
</evidence>
<evidence type="ECO:0000259" key="7">
    <source>
        <dbReference type="PROSITE" id="PS51471"/>
    </source>
</evidence>
<dbReference type="Proteomes" id="UP000827889">
    <property type="component" value="Chromosome 1"/>
</dbReference>
<proteinExistence type="inferred from homology"/>
<evidence type="ECO:0000256" key="4">
    <source>
        <dbReference type="ARBA" id="ARBA00023002"/>
    </source>
</evidence>
<dbReference type="InterPro" id="IPR005123">
    <property type="entry name" value="Oxoglu/Fe-dep_dioxygenase_dom"/>
</dbReference>
<evidence type="ECO:0000256" key="3">
    <source>
        <dbReference type="ARBA" id="ARBA00022723"/>
    </source>
</evidence>
<keyword evidence="4 6" id="KW-0560">Oxidoreductase</keyword>
<feature type="domain" description="Fe2OG dioxygenase" evidence="7">
    <location>
        <begin position="240"/>
        <end position="343"/>
    </location>
</feature>
<dbReference type="Gene3D" id="2.60.120.330">
    <property type="entry name" value="B-lactam Antibiotic, Isopenicillin N Synthase, Chain"/>
    <property type="match status" value="1"/>
</dbReference>
<accession>A0A8B8N3K2</accession>
<keyword evidence="5 6" id="KW-0408">Iron</keyword>
<evidence type="ECO:0000256" key="2">
    <source>
        <dbReference type="ARBA" id="ARBA00008056"/>
    </source>
</evidence>
<dbReference type="PANTHER" id="PTHR10209:SF123">
    <property type="entry name" value="FE2OG DIOXYGENASE DOMAIN-CONTAINING PROTEIN"/>
    <property type="match status" value="1"/>
</dbReference>
<comment type="similarity">
    <text evidence="2 6">Belongs to the iron/ascorbate-dependent oxidoreductase family.</text>
</comment>
<keyword evidence="3 6" id="KW-0479">Metal-binding</keyword>
<evidence type="ECO:0000256" key="5">
    <source>
        <dbReference type="ARBA" id="ARBA00023004"/>
    </source>
</evidence>
<gene>
    <name evidence="9" type="primary">LOC115730496</name>
</gene>